<dbReference type="KEGG" id="cvc:BKX93_02920"/>
<gene>
    <name evidence="2" type="ORF">BKX93_02920</name>
</gene>
<evidence type="ECO:0000313" key="3">
    <source>
        <dbReference type="Proteomes" id="UP000178776"/>
    </source>
</evidence>
<keyword evidence="1" id="KW-0812">Transmembrane</keyword>
<accession>A0A1D9LCR6</accession>
<proteinExistence type="predicted"/>
<evidence type="ECO:0000313" key="2">
    <source>
        <dbReference type="EMBL" id="AOZ49057.1"/>
    </source>
</evidence>
<evidence type="ECO:0000256" key="1">
    <source>
        <dbReference type="SAM" id="Phobius"/>
    </source>
</evidence>
<sequence length="80" mass="9204">MIAISVPNALICIIFYLFQCNSIQRLFFIKRHINFPGQGYSVLCHLMLSSLYKHILMQLRHNVFDASSGSSSLNSDYFKT</sequence>
<dbReference type="Proteomes" id="UP000178776">
    <property type="component" value="Chromosome"/>
</dbReference>
<feature type="transmembrane region" description="Helical" evidence="1">
    <location>
        <begin position="6"/>
        <end position="28"/>
    </location>
</feature>
<keyword evidence="1" id="KW-0472">Membrane</keyword>
<name>A0A1D9LCR6_9NEIS</name>
<keyword evidence="1" id="KW-1133">Transmembrane helix</keyword>
<dbReference type="AlphaFoldDB" id="A0A1D9LCR6"/>
<reference evidence="2 3" key="1">
    <citation type="submission" date="2016-10" db="EMBL/GenBank/DDBJ databases">
        <title>Chromobacterium muskegensis sp. nov., an insecticidal bacterium isolated from Sphagnum bogs.</title>
        <authorList>
            <person name="Sparks M.E."/>
            <person name="Blackburn M.B."/>
            <person name="Gundersen-Rindal D.E."/>
            <person name="Mitchell A."/>
            <person name="Farrar R."/>
            <person name="Kuhar D."/>
        </authorList>
    </citation>
    <scope>NUCLEOTIDE SEQUENCE [LARGE SCALE GENOMIC DNA]</scope>
    <source>
        <strain evidence="2 3">21-1</strain>
    </source>
</reference>
<dbReference type="EMBL" id="CP017707">
    <property type="protein sequence ID" value="AOZ49057.1"/>
    <property type="molecule type" value="Genomic_DNA"/>
</dbReference>
<organism evidence="2 3">
    <name type="scientific">Chromobacterium vaccinii</name>
    <dbReference type="NCBI Taxonomy" id="1108595"/>
    <lineage>
        <taxon>Bacteria</taxon>
        <taxon>Pseudomonadati</taxon>
        <taxon>Pseudomonadota</taxon>
        <taxon>Betaproteobacteria</taxon>
        <taxon>Neisseriales</taxon>
        <taxon>Chromobacteriaceae</taxon>
        <taxon>Chromobacterium</taxon>
    </lineage>
</organism>
<protein>
    <submittedName>
        <fullName evidence="2">Uncharacterized protein</fullName>
    </submittedName>
</protein>